<dbReference type="InterPro" id="IPR057366">
    <property type="entry name" value="TRPM-like"/>
</dbReference>
<dbReference type="PANTHER" id="PTHR13800:SF12">
    <property type="entry name" value="TRANSIENT RECEPTOR POTENTIAL CATION CHANNEL SUBFAMILY M MEMBER-LIKE 2"/>
    <property type="match status" value="1"/>
</dbReference>
<proteinExistence type="predicted"/>
<evidence type="ECO:0000256" key="4">
    <source>
        <dbReference type="ARBA" id="ARBA00023136"/>
    </source>
</evidence>
<dbReference type="GO" id="GO:0030001">
    <property type="term" value="P:metal ion transport"/>
    <property type="evidence" value="ECO:0007669"/>
    <property type="project" value="TreeGrafter"/>
</dbReference>
<keyword evidence="9" id="KW-0675">Receptor</keyword>
<keyword evidence="3 6" id="KW-1133">Transmembrane helix</keyword>
<name>A0AAD8BPY7_BIOPF</name>
<evidence type="ECO:0000256" key="6">
    <source>
        <dbReference type="SAM" id="Phobius"/>
    </source>
</evidence>
<dbReference type="InterPro" id="IPR050927">
    <property type="entry name" value="TRPM"/>
</dbReference>
<dbReference type="PANTHER" id="PTHR13800">
    <property type="entry name" value="TRANSIENT RECEPTOR POTENTIAL CATION CHANNEL, SUBFAMILY M, MEMBER 6"/>
    <property type="match status" value="1"/>
</dbReference>
<feature type="compositionally biased region" description="Polar residues" evidence="5">
    <location>
        <begin position="878"/>
        <end position="893"/>
    </location>
</feature>
<dbReference type="Pfam" id="PF00520">
    <property type="entry name" value="Ion_trans"/>
    <property type="match status" value="1"/>
</dbReference>
<feature type="domain" description="TRPM-like" evidence="8">
    <location>
        <begin position="266"/>
        <end position="412"/>
    </location>
</feature>
<evidence type="ECO:0000313" key="9">
    <source>
        <dbReference type="EMBL" id="KAK0058615.1"/>
    </source>
</evidence>
<protein>
    <submittedName>
        <fullName evidence="9">Transient receptor potential cation channel subfamily M member 3</fullName>
    </submittedName>
</protein>
<feature type="transmembrane region" description="Helical" evidence="6">
    <location>
        <begin position="462"/>
        <end position="487"/>
    </location>
</feature>
<evidence type="ECO:0000256" key="1">
    <source>
        <dbReference type="ARBA" id="ARBA00004141"/>
    </source>
</evidence>
<dbReference type="EMBL" id="JASAOG010000047">
    <property type="protein sequence ID" value="KAK0058615.1"/>
    <property type="molecule type" value="Genomic_DNA"/>
</dbReference>
<feature type="compositionally biased region" description="Polar residues" evidence="5">
    <location>
        <begin position="279"/>
        <end position="290"/>
    </location>
</feature>
<dbReference type="GO" id="GO:0005261">
    <property type="term" value="F:monoatomic cation channel activity"/>
    <property type="evidence" value="ECO:0007669"/>
    <property type="project" value="TreeGrafter"/>
</dbReference>
<organism evidence="9 10">
    <name type="scientific">Biomphalaria pfeifferi</name>
    <name type="common">Bloodfluke planorb</name>
    <name type="synonym">Freshwater snail</name>
    <dbReference type="NCBI Taxonomy" id="112525"/>
    <lineage>
        <taxon>Eukaryota</taxon>
        <taxon>Metazoa</taxon>
        <taxon>Spiralia</taxon>
        <taxon>Lophotrochozoa</taxon>
        <taxon>Mollusca</taxon>
        <taxon>Gastropoda</taxon>
        <taxon>Heterobranchia</taxon>
        <taxon>Euthyneura</taxon>
        <taxon>Panpulmonata</taxon>
        <taxon>Hygrophila</taxon>
        <taxon>Lymnaeoidea</taxon>
        <taxon>Planorbidae</taxon>
        <taxon>Biomphalaria</taxon>
    </lineage>
</organism>
<evidence type="ECO:0000259" key="8">
    <source>
        <dbReference type="Pfam" id="PF25508"/>
    </source>
</evidence>
<feature type="region of interest" description="Disordered" evidence="5">
    <location>
        <begin position="847"/>
        <end position="893"/>
    </location>
</feature>
<keyword evidence="4 6" id="KW-0472">Membrane</keyword>
<dbReference type="Proteomes" id="UP001233172">
    <property type="component" value="Unassembled WGS sequence"/>
</dbReference>
<keyword evidence="10" id="KW-1185">Reference proteome</keyword>
<evidence type="ECO:0000256" key="2">
    <source>
        <dbReference type="ARBA" id="ARBA00022692"/>
    </source>
</evidence>
<reference evidence="9" key="2">
    <citation type="submission" date="2023-04" db="EMBL/GenBank/DDBJ databases">
        <authorList>
            <person name="Bu L."/>
            <person name="Lu L."/>
            <person name="Laidemitt M.R."/>
            <person name="Zhang S.M."/>
            <person name="Mutuku M."/>
            <person name="Mkoji G."/>
            <person name="Steinauer M."/>
            <person name="Loker E.S."/>
        </authorList>
    </citation>
    <scope>NUCLEOTIDE SEQUENCE</scope>
    <source>
        <strain evidence="9">KasaAsao</strain>
        <tissue evidence="9">Whole Snail</tissue>
    </source>
</reference>
<feature type="region of interest" description="Disordered" evidence="5">
    <location>
        <begin position="269"/>
        <end position="296"/>
    </location>
</feature>
<sequence>MIVKLVGSVLEESDKGYSIETDHNLRNFLFPLINLLKKEECCLVLPKGNNKTLYNVAKTIIKSKIKGYENIKFSTKKDDFEKYKSDFRPLECLIVYNGTKMDGKEQEEYKNKNTIILKESENVTRFEEPSKDKDLPKGKGKTGKIHSKNYFTININETWTEASIAQKILQSFLGKGIIASTDFLLLCIRLNQLDLAVQHGGLWKFEKSLPQASKQKQFVLFSIKLERFDFIKYLIQQGVRIKEYLDEKDIIDDAKKDIEHLKAKYSFKKKEEQEKQKQTSENSVNQTDESSNTRDDSKECNLFICAVLAENFKLALLLWRTLSRPTIAALYAIEIINDLKALYEKDLSNHRSKLDKEIRNFEDLAINTLNKTYATNPDIVYDLLIYRLEESWNGYSCLDLALLNNLGKFLSQTPCILLNKEMWNKGTVPRNSRFEQAKIEPTETSKKSCCCSMLRKLRVPRILALLRFFCHLIFLGFFAIWIISFLAIDTLHWIEWVLLTWVIFYSAEIVNQCICNVMRHRWSCWSFIDYIELVSVLLFLISWSFHIAAYIHQDNQQLMDCVLTLFSIDFMLFCIYTLEFCYIKQSLGPRLIAFVKMAEILCQFLLIIFTFFIAFAVSSQAVLYPNTQLTGLLFFRIFKRPFWSMFGDLALDELEPNVECTDDAKLYYDYKQLRCPSEVGSYYVPIIMSIYVIIVNILLFNLIIALFNSAIKTNEEQVEELWHRQFMSFTCEHSILKFMIPPITLIICQLPQDDNSRRYPFHLEGQDLEKMTKLASIETEQRDIFLEEVEGIIKNTVSLVQPTVVSQDKYYIQNTYQNTYQMDKEIIEQMQKDIQWIKQSIKSSDSETVNDSLTLEENTESENSESSLTSEEEAEPSISETRSTTIGTRERSASVSDANKLEFELLENLQKEVYVTPVSPQANILLNEKYRCKPNKRFYA</sequence>
<dbReference type="GO" id="GO:0005886">
    <property type="term" value="C:plasma membrane"/>
    <property type="evidence" value="ECO:0007669"/>
    <property type="project" value="TreeGrafter"/>
</dbReference>
<feature type="transmembrane region" description="Helical" evidence="6">
    <location>
        <begin position="604"/>
        <end position="624"/>
    </location>
</feature>
<evidence type="ECO:0000259" key="7">
    <source>
        <dbReference type="Pfam" id="PF00520"/>
    </source>
</evidence>
<feature type="transmembrane region" description="Helical" evidence="6">
    <location>
        <begin position="530"/>
        <end position="551"/>
    </location>
</feature>
<gene>
    <name evidence="9" type="ORF">Bpfe_011920</name>
</gene>
<dbReference type="InterPro" id="IPR005821">
    <property type="entry name" value="Ion_trans_dom"/>
</dbReference>
<accession>A0AAD8BPY7</accession>
<feature type="non-terminal residue" evidence="9">
    <location>
        <position position="1"/>
    </location>
</feature>
<comment type="caution">
    <text evidence="9">The sequence shown here is derived from an EMBL/GenBank/DDBJ whole genome shotgun (WGS) entry which is preliminary data.</text>
</comment>
<reference evidence="9" key="1">
    <citation type="journal article" date="2023" name="PLoS Negl. Trop. Dis.">
        <title>A genome sequence for Biomphalaria pfeifferi, the major vector snail for the human-infecting parasite Schistosoma mansoni.</title>
        <authorList>
            <person name="Bu L."/>
            <person name="Lu L."/>
            <person name="Laidemitt M.R."/>
            <person name="Zhang S.M."/>
            <person name="Mutuku M."/>
            <person name="Mkoji G."/>
            <person name="Steinauer M."/>
            <person name="Loker E.S."/>
        </authorList>
    </citation>
    <scope>NUCLEOTIDE SEQUENCE</scope>
    <source>
        <strain evidence="9">KasaAsao</strain>
    </source>
</reference>
<feature type="transmembrane region" description="Helical" evidence="6">
    <location>
        <begin position="682"/>
        <end position="707"/>
    </location>
</feature>
<comment type="subcellular location">
    <subcellularLocation>
        <location evidence="1">Membrane</location>
        <topology evidence="1">Multi-pass membrane protein</topology>
    </subcellularLocation>
</comment>
<evidence type="ECO:0000256" key="3">
    <source>
        <dbReference type="ARBA" id="ARBA00022989"/>
    </source>
</evidence>
<dbReference type="AlphaFoldDB" id="A0AAD8BPY7"/>
<keyword evidence="2 6" id="KW-0812">Transmembrane</keyword>
<evidence type="ECO:0000313" key="10">
    <source>
        <dbReference type="Proteomes" id="UP001233172"/>
    </source>
</evidence>
<evidence type="ECO:0000256" key="5">
    <source>
        <dbReference type="SAM" id="MobiDB-lite"/>
    </source>
</evidence>
<feature type="transmembrane region" description="Helical" evidence="6">
    <location>
        <begin position="563"/>
        <end position="583"/>
    </location>
</feature>
<dbReference type="Pfam" id="PF25508">
    <property type="entry name" value="TRPM2"/>
    <property type="match status" value="1"/>
</dbReference>
<feature type="compositionally biased region" description="Basic and acidic residues" evidence="5">
    <location>
        <begin position="269"/>
        <end position="278"/>
    </location>
</feature>
<feature type="domain" description="Ion transport" evidence="7">
    <location>
        <begin position="477"/>
        <end position="717"/>
    </location>
</feature>